<dbReference type="PANTHER" id="PTHR11102:SF160">
    <property type="entry name" value="ERAD-ASSOCIATED E3 UBIQUITIN-PROTEIN LIGASE COMPONENT HRD3"/>
    <property type="match status" value="1"/>
</dbReference>
<evidence type="ECO:0000313" key="9">
    <source>
        <dbReference type="Proteomes" id="UP001224775"/>
    </source>
</evidence>
<dbReference type="GO" id="GO:0005737">
    <property type="term" value="C:cytoplasm"/>
    <property type="evidence" value="ECO:0007669"/>
    <property type="project" value="UniProtKB-ARBA"/>
</dbReference>
<dbReference type="Proteomes" id="UP001224775">
    <property type="component" value="Unassembled WGS sequence"/>
</dbReference>
<dbReference type="GO" id="GO:0008270">
    <property type="term" value="F:zinc ion binding"/>
    <property type="evidence" value="ECO:0007669"/>
    <property type="project" value="UniProtKB-KW"/>
</dbReference>
<proteinExistence type="inferred from homology"/>
<dbReference type="AlphaFoldDB" id="A0AAD9D5W5"/>
<protein>
    <submittedName>
        <fullName evidence="8">Sel1-like repeat family protein</fullName>
    </submittedName>
</protein>
<evidence type="ECO:0000259" key="7">
    <source>
        <dbReference type="PROSITE" id="PS50865"/>
    </source>
</evidence>
<dbReference type="PANTHER" id="PTHR11102">
    <property type="entry name" value="SEL-1-LIKE PROTEIN"/>
    <property type="match status" value="1"/>
</dbReference>
<dbReference type="SUPFAM" id="SSF57850">
    <property type="entry name" value="RING/U-box"/>
    <property type="match status" value="1"/>
</dbReference>
<dbReference type="Pfam" id="PF08238">
    <property type="entry name" value="Sel1"/>
    <property type="match status" value="8"/>
</dbReference>
<dbReference type="InterPro" id="IPR006597">
    <property type="entry name" value="Sel1-like"/>
</dbReference>
<dbReference type="PROSITE" id="PS50089">
    <property type="entry name" value="ZF_RING_2"/>
    <property type="match status" value="1"/>
</dbReference>
<feature type="domain" description="RING-type" evidence="6">
    <location>
        <begin position="576"/>
        <end position="625"/>
    </location>
</feature>
<dbReference type="EMBL" id="JATAAI010000036">
    <property type="protein sequence ID" value="KAK1734967.1"/>
    <property type="molecule type" value="Genomic_DNA"/>
</dbReference>
<dbReference type="SMART" id="SM00671">
    <property type="entry name" value="SEL1"/>
    <property type="match status" value="8"/>
</dbReference>
<dbReference type="InterPro" id="IPR050767">
    <property type="entry name" value="Sel1_AlgK"/>
</dbReference>
<keyword evidence="1" id="KW-0479">Metal-binding</keyword>
<dbReference type="SMART" id="SM00028">
    <property type="entry name" value="TPR"/>
    <property type="match status" value="5"/>
</dbReference>
<evidence type="ECO:0000256" key="3">
    <source>
        <dbReference type="ARBA" id="ARBA00022833"/>
    </source>
</evidence>
<evidence type="ECO:0000256" key="4">
    <source>
        <dbReference type="ARBA" id="ARBA00038101"/>
    </source>
</evidence>
<dbReference type="InterPro" id="IPR011990">
    <property type="entry name" value="TPR-like_helical_dom_sf"/>
</dbReference>
<evidence type="ECO:0000256" key="2">
    <source>
        <dbReference type="ARBA" id="ARBA00022771"/>
    </source>
</evidence>
<evidence type="ECO:0000259" key="6">
    <source>
        <dbReference type="PROSITE" id="PS50089"/>
    </source>
</evidence>
<gene>
    <name evidence="8" type="ORF">QTG54_014427</name>
</gene>
<keyword evidence="3" id="KW-0862">Zinc</keyword>
<reference evidence="8" key="1">
    <citation type="submission" date="2023-06" db="EMBL/GenBank/DDBJ databases">
        <title>Survivors Of The Sea: Transcriptome response of Skeletonema marinoi to long-term dormancy.</title>
        <authorList>
            <person name="Pinder M.I.M."/>
            <person name="Kourtchenko O."/>
            <person name="Robertson E.K."/>
            <person name="Larsson T."/>
            <person name="Maumus F."/>
            <person name="Osuna-Cruz C.M."/>
            <person name="Vancaester E."/>
            <person name="Stenow R."/>
            <person name="Vandepoele K."/>
            <person name="Ploug H."/>
            <person name="Bruchert V."/>
            <person name="Godhe A."/>
            <person name="Topel M."/>
        </authorList>
    </citation>
    <scope>NUCLEOTIDE SEQUENCE</scope>
    <source>
        <strain evidence="8">R05AC</strain>
    </source>
</reference>
<comment type="caution">
    <text evidence="8">The sequence shown here is derived from an EMBL/GenBank/DDBJ whole genome shotgun (WGS) entry which is preliminary data.</text>
</comment>
<organism evidence="8 9">
    <name type="scientific">Skeletonema marinoi</name>
    <dbReference type="NCBI Taxonomy" id="267567"/>
    <lineage>
        <taxon>Eukaryota</taxon>
        <taxon>Sar</taxon>
        <taxon>Stramenopiles</taxon>
        <taxon>Ochrophyta</taxon>
        <taxon>Bacillariophyta</taxon>
        <taxon>Coscinodiscophyceae</taxon>
        <taxon>Thalassiosirophycidae</taxon>
        <taxon>Thalassiosirales</taxon>
        <taxon>Skeletonemataceae</taxon>
        <taxon>Skeletonema</taxon>
        <taxon>Skeletonema marinoi-dohrnii complex</taxon>
    </lineage>
</organism>
<accession>A0AAD9D5W5</accession>
<dbReference type="PROSITE" id="PS50865">
    <property type="entry name" value="ZF_MYND_2"/>
    <property type="match status" value="2"/>
</dbReference>
<comment type="similarity">
    <text evidence="4">Belongs to the sel-1 family.</text>
</comment>
<dbReference type="Gene3D" id="3.30.40.10">
    <property type="entry name" value="Zinc/RING finger domain, C3HC4 (zinc finger)"/>
    <property type="match status" value="1"/>
</dbReference>
<evidence type="ECO:0000313" key="8">
    <source>
        <dbReference type="EMBL" id="KAK1734967.1"/>
    </source>
</evidence>
<keyword evidence="2 5" id="KW-0863">Zinc-finger</keyword>
<keyword evidence="9" id="KW-1185">Reference proteome</keyword>
<name>A0AAD9D5W5_9STRA</name>
<dbReference type="InterPro" id="IPR019734">
    <property type="entry name" value="TPR_rpt"/>
</dbReference>
<dbReference type="Pfam" id="PF01753">
    <property type="entry name" value="zf-MYND"/>
    <property type="match status" value="2"/>
</dbReference>
<feature type="domain" description="MYND-type" evidence="7">
    <location>
        <begin position="15"/>
        <end position="56"/>
    </location>
</feature>
<dbReference type="SUPFAM" id="SSF144232">
    <property type="entry name" value="HIT/MYND zinc finger-like"/>
    <property type="match status" value="2"/>
</dbReference>
<dbReference type="InterPro" id="IPR002893">
    <property type="entry name" value="Znf_MYND"/>
</dbReference>
<dbReference type="InterPro" id="IPR013083">
    <property type="entry name" value="Znf_RING/FYVE/PHD"/>
</dbReference>
<dbReference type="SUPFAM" id="SSF81901">
    <property type="entry name" value="HCP-like"/>
    <property type="match status" value="3"/>
</dbReference>
<dbReference type="Gene3D" id="6.10.140.2220">
    <property type="match status" value="2"/>
</dbReference>
<dbReference type="SMART" id="SM00184">
    <property type="entry name" value="RING"/>
    <property type="match status" value="2"/>
</dbReference>
<dbReference type="Gene3D" id="1.25.40.10">
    <property type="entry name" value="Tetratricopeptide repeat domain"/>
    <property type="match status" value="3"/>
</dbReference>
<feature type="domain" description="MYND-type" evidence="7">
    <location>
        <begin position="511"/>
        <end position="552"/>
    </location>
</feature>
<evidence type="ECO:0000256" key="5">
    <source>
        <dbReference type="PROSITE-ProRule" id="PRU00134"/>
    </source>
</evidence>
<dbReference type="InterPro" id="IPR001841">
    <property type="entry name" value="Znf_RING"/>
</dbReference>
<sequence length="801" mass="89693">MSSVNLEAGAADMCCASCGKSEVDDIKLITCDGCDIVKYCSNTCQQEHRPQHDATCKERAAELRDDILFQQPESTHLGDCPICFLPLSIDPQKSTFMGCCSKIICQGCAYANTLHQNEENLEPACAFCRHPLPKTQKESEMNKMKRVEVNDPFALLHVGVKHKVEGDHEKAFKYWAKAAELGDAIAHYYLSVSYREGKGVEKDEKKGRYHLEEAAIAGHPGARYNLAVNEVTFERALKHLIIAVNLGCDRSIQMLKECYKDGLVSKEGFAAALRAHQAAADATKSSQREVAAKFYAPQKSSQREQNNLRRLLIPNKLHQRKERLDRTCPFCRKLLPKTLDEGNANAMKRVEGNDPVAMRHIGTVHYNTGDNVRAIEYWTKAAELGDAMAHNSLSIAYFVGDGVEKDEKKGRYHLEEAAIAGHPGARYNLGWNEGMNQRYDRAVKHWIIAANLGSDNSIQMLKKYYKDGLVSKEDFAAALRAHQAAADATKNIDDNKMSTDKIVVDAADFCCASCGIAEVDDIKLMECDACDLVRYCSDKCQQDHQSQHEARCKERVAELRDEILFRQPETSHMGECPICFLPLPLDHQKSVMQSCCGKVICHGCSYANKLREREARLQQTCPFCRHPSPKTDEEINKNKMRRVAANDPVAIREIGMKHGNNGDHELAFEYLTKAAELGDALAHYLLSLFYRDGQGVEKDEKKGLYYLEEAAIAGVPEARYNLGCYEGRNGRIDRAVKHWIIAANLGHDGSIRELKNCYMNGDVSKEDFATALRAHQTAVHATKSPQRDAAEEYYRISRNGG</sequence>
<evidence type="ECO:0000256" key="1">
    <source>
        <dbReference type="ARBA" id="ARBA00022723"/>
    </source>
</evidence>